<keyword evidence="3" id="KW-1185">Reference proteome</keyword>
<accession>A0A3N4LIA9</accession>
<gene>
    <name evidence="2" type="ORF">L211DRAFT_451771</name>
</gene>
<reference evidence="2 3" key="1">
    <citation type="journal article" date="2018" name="Nat. Ecol. Evol.">
        <title>Pezizomycetes genomes reveal the molecular basis of ectomycorrhizal truffle lifestyle.</title>
        <authorList>
            <person name="Murat C."/>
            <person name="Payen T."/>
            <person name="Noel B."/>
            <person name="Kuo A."/>
            <person name="Morin E."/>
            <person name="Chen J."/>
            <person name="Kohler A."/>
            <person name="Krizsan K."/>
            <person name="Balestrini R."/>
            <person name="Da Silva C."/>
            <person name="Montanini B."/>
            <person name="Hainaut M."/>
            <person name="Levati E."/>
            <person name="Barry K.W."/>
            <person name="Belfiori B."/>
            <person name="Cichocki N."/>
            <person name="Clum A."/>
            <person name="Dockter R.B."/>
            <person name="Fauchery L."/>
            <person name="Guy J."/>
            <person name="Iotti M."/>
            <person name="Le Tacon F."/>
            <person name="Lindquist E.A."/>
            <person name="Lipzen A."/>
            <person name="Malagnac F."/>
            <person name="Mello A."/>
            <person name="Molinier V."/>
            <person name="Miyauchi S."/>
            <person name="Poulain J."/>
            <person name="Riccioni C."/>
            <person name="Rubini A."/>
            <person name="Sitrit Y."/>
            <person name="Splivallo R."/>
            <person name="Traeger S."/>
            <person name="Wang M."/>
            <person name="Zifcakova L."/>
            <person name="Wipf D."/>
            <person name="Zambonelli A."/>
            <person name="Paolocci F."/>
            <person name="Nowrousian M."/>
            <person name="Ottonello S."/>
            <person name="Baldrian P."/>
            <person name="Spatafora J.W."/>
            <person name="Henrissat B."/>
            <person name="Nagy L.G."/>
            <person name="Aury J.M."/>
            <person name="Wincker P."/>
            <person name="Grigoriev I.V."/>
            <person name="Bonfante P."/>
            <person name="Martin F.M."/>
        </authorList>
    </citation>
    <scope>NUCLEOTIDE SEQUENCE [LARGE SCALE GENOMIC DNA]</scope>
    <source>
        <strain evidence="2 3">ATCC MYA-4762</strain>
    </source>
</reference>
<dbReference type="Proteomes" id="UP000267821">
    <property type="component" value="Unassembled WGS sequence"/>
</dbReference>
<evidence type="ECO:0000313" key="3">
    <source>
        <dbReference type="Proteomes" id="UP000267821"/>
    </source>
</evidence>
<name>A0A3N4LIA9_9PEZI</name>
<evidence type="ECO:0000313" key="2">
    <source>
        <dbReference type="EMBL" id="RPB21182.1"/>
    </source>
</evidence>
<dbReference type="InParanoid" id="A0A3N4LIA9"/>
<keyword evidence="1" id="KW-0812">Transmembrane</keyword>
<sequence length="116" mass="13307">MGDCMWYWWTLTCELTVGMNGGVVSFFFYDHDYLLRVPGLTLTVEEVILSAYTSRRTGGEGVGLQECDTYTSIRGDRRREGQTMGGIQSRVGRFIIFYETLDKRGAERKERGKIIM</sequence>
<evidence type="ECO:0000256" key="1">
    <source>
        <dbReference type="SAM" id="Phobius"/>
    </source>
</evidence>
<feature type="transmembrane region" description="Helical" evidence="1">
    <location>
        <begin position="6"/>
        <end position="29"/>
    </location>
</feature>
<dbReference type="EMBL" id="ML121562">
    <property type="protein sequence ID" value="RPB21182.1"/>
    <property type="molecule type" value="Genomic_DNA"/>
</dbReference>
<protein>
    <submittedName>
        <fullName evidence="2">Uncharacterized protein</fullName>
    </submittedName>
</protein>
<proteinExistence type="predicted"/>
<organism evidence="2 3">
    <name type="scientific">Terfezia boudieri ATCC MYA-4762</name>
    <dbReference type="NCBI Taxonomy" id="1051890"/>
    <lineage>
        <taxon>Eukaryota</taxon>
        <taxon>Fungi</taxon>
        <taxon>Dikarya</taxon>
        <taxon>Ascomycota</taxon>
        <taxon>Pezizomycotina</taxon>
        <taxon>Pezizomycetes</taxon>
        <taxon>Pezizales</taxon>
        <taxon>Pezizaceae</taxon>
        <taxon>Terfezia</taxon>
    </lineage>
</organism>
<keyword evidence="1" id="KW-0472">Membrane</keyword>
<keyword evidence="1" id="KW-1133">Transmembrane helix</keyword>
<dbReference type="AlphaFoldDB" id="A0A3N4LIA9"/>